<gene>
    <name evidence="3" type="ORF">ASEP1449_LOCUS19239</name>
</gene>
<accession>A0A7S2UQQ1</accession>
<sequence>MSWMHFIYFFLPVLSMITIGTSAMSLPFTTIESGAYSGIEDPVTQVFLGANEFGNFWAKHGSNESPSVDFSTNMVICVFTGTKNTGGFSVDITRVEDSGDEILVTYETRAPSPGGMVTMALTQPHHIIQTAKSSKKVTFEAQAVQPEAPPLTFVLTFNDKSQMNDIVDKIEAMDTVESVNKLSGLGIALVTFVSDTLDEGNAMALLSGIEGIATVEKDQ</sequence>
<dbReference type="AlphaFoldDB" id="A0A7S2UQQ1"/>
<feature type="domain" description="PrcB C-terminal" evidence="2">
    <location>
        <begin position="74"/>
        <end position="130"/>
    </location>
</feature>
<dbReference type="EMBL" id="HBHQ01028372">
    <property type="protein sequence ID" value="CAD9827405.1"/>
    <property type="molecule type" value="Transcribed_RNA"/>
</dbReference>
<name>A0A7S2UQQ1_9STRA</name>
<dbReference type="Pfam" id="PF14343">
    <property type="entry name" value="PrcB_C"/>
    <property type="match status" value="1"/>
</dbReference>
<evidence type="ECO:0000256" key="1">
    <source>
        <dbReference type="SAM" id="SignalP"/>
    </source>
</evidence>
<protein>
    <recommendedName>
        <fullName evidence="2">PrcB C-terminal domain-containing protein</fullName>
    </recommendedName>
</protein>
<dbReference type="InterPro" id="IPR025748">
    <property type="entry name" value="PrcB_C_dom"/>
</dbReference>
<proteinExistence type="predicted"/>
<feature type="chain" id="PRO_5030985296" description="PrcB C-terminal domain-containing protein" evidence="1">
    <location>
        <begin position="24"/>
        <end position="219"/>
    </location>
</feature>
<feature type="signal peptide" evidence="1">
    <location>
        <begin position="1"/>
        <end position="23"/>
    </location>
</feature>
<organism evidence="3">
    <name type="scientific">Attheya septentrionalis</name>
    <dbReference type="NCBI Taxonomy" id="420275"/>
    <lineage>
        <taxon>Eukaryota</taxon>
        <taxon>Sar</taxon>
        <taxon>Stramenopiles</taxon>
        <taxon>Ochrophyta</taxon>
        <taxon>Bacillariophyta</taxon>
        <taxon>Coscinodiscophyceae</taxon>
        <taxon>Chaetocerotophycidae</taxon>
        <taxon>Chaetocerotales</taxon>
        <taxon>Attheyaceae</taxon>
        <taxon>Attheya</taxon>
    </lineage>
</organism>
<keyword evidence="1" id="KW-0732">Signal</keyword>
<reference evidence="3" key="1">
    <citation type="submission" date="2021-01" db="EMBL/GenBank/DDBJ databases">
        <authorList>
            <person name="Corre E."/>
            <person name="Pelletier E."/>
            <person name="Niang G."/>
            <person name="Scheremetjew M."/>
            <person name="Finn R."/>
            <person name="Kale V."/>
            <person name="Holt S."/>
            <person name="Cochrane G."/>
            <person name="Meng A."/>
            <person name="Brown T."/>
            <person name="Cohen L."/>
        </authorList>
    </citation>
    <scope>NUCLEOTIDE SEQUENCE</scope>
    <source>
        <strain evidence="3">CCMP2084</strain>
    </source>
</reference>
<evidence type="ECO:0000259" key="2">
    <source>
        <dbReference type="Pfam" id="PF14343"/>
    </source>
</evidence>
<evidence type="ECO:0000313" key="3">
    <source>
        <dbReference type="EMBL" id="CAD9827405.1"/>
    </source>
</evidence>